<dbReference type="InterPro" id="IPR013520">
    <property type="entry name" value="Ribonucl_H"/>
</dbReference>
<evidence type="ECO:0000313" key="2">
    <source>
        <dbReference type="EMBL" id="QUX30771.1"/>
    </source>
</evidence>
<dbReference type="SUPFAM" id="SSF53098">
    <property type="entry name" value="Ribonuclease H-like"/>
    <property type="match status" value="1"/>
</dbReference>
<protein>
    <submittedName>
        <fullName evidence="2">DEDD exonuclease domain-containing protein</fullName>
    </submittedName>
</protein>
<dbReference type="PANTHER" id="PTHR30562:SF1">
    <property type="entry name" value="UVRABC SYSTEM PROTEIN C"/>
    <property type="match status" value="1"/>
</dbReference>
<dbReference type="InterPro" id="IPR006054">
    <property type="entry name" value="DnaQ"/>
</dbReference>
<dbReference type="SMART" id="SM00479">
    <property type="entry name" value="EXOIII"/>
    <property type="match status" value="1"/>
</dbReference>
<keyword evidence="2" id="KW-0378">Hydrolase</keyword>
<dbReference type="PANTHER" id="PTHR30562">
    <property type="entry name" value="UVRC/OXIDOREDUCTASE"/>
    <property type="match status" value="1"/>
</dbReference>
<feature type="domain" description="GIY-YIG" evidence="1">
    <location>
        <begin position="229"/>
        <end position="307"/>
    </location>
</feature>
<gene>
    <name evidence="2" type="ORF">KGD83_09890</name>
</gene>
<keyword evidence="2" id="KW-0540">Nuclease</keyword>
<dbReference type="GO" id="GO:0004527">
    <property type="term" value="F:exonuclease activity"/>
    <property type="evidence" value="ECO:0007669"/>
    <property type="project" value="UniProtKB-KW"/>
</dbReference>
<dbReference type="InterPro" id="IPR035901">
    <property type="entry name" value="GIY-YIG_endonuc_sf"/>
</dbReference>
<dbReference type="NCBIfam" id="NF005907">
    <property type="entry name" value="PRK07883.1-5"/>
    <property type="match status" value="1"/>
</dbReference>
<dbReference type="NCBIfam" id="TIGR00573">
    <property type="entry name" value="dnaq"/>
    <property type="match status" value="1"/>
</dbReference>
<keyword evidence="3" id="KW-1185">Reference proteome</keyword>
<dbReference type="SMART" id="SM00465">
    <property type="entry name" value="GIYc"/>
    <property type="match status" value="1"/>
</dbReference>
<reference evidence="3" key="1">
    <citation type="submission" date="2021-05" db="EMBL/GenBank/DDBJ databases">
        <title>Direct Submission.</title>
        <authorList>
            <person name="Li K."/>
            <person name="Gao J."/>
        </authorList>
    </citation>
    <scope>NUCLEOTIDE SEQUENCE [LARGE SCALE GENOMIC DNA]</scope>
    <source>
        <strain evidence="3">HDS12</strain>
    </source>
</reference>
<dbReference type="Proteomes" id="UP000678016">
    <property type="component" value="Chromosome"/>
</dbReference>
<dbReference type="InterPro" id="IPR047296">
    <property type="entry name" value="GIY-YIG_UvrC_Cho"/>
</dbReference>
<evidence type="ECO:0000313" key="3">
    <source>
        <dbReference type="Proteomes" id="UP000678016"/>
    </source>
</evidence>
<dbReference type="CDD" id="cd06127">
    <property type="entry name" value="DEDDh"/>
    <property type="match status" value="1"/>
</dbReference>
<dbReference type="CDD" id="cd10434">
    <property type="entry name" value="GIY-YIG_UvrC_Cho"/>
    <property type="match status" value="1"/>
</dbReference>
<dbReference type="Pfam" id="PF01541">
    <property type="entry name" value="GIY-YIG"/>
    <property type="match status" value="1"/>
</dbReference>
<evidence type="ECO:0000259" key="1">
    <source>
        <dbReference type="PROSITE" id="PS50164"/>
    </source>
</evidence>
<dbReference type="Gene3D" id="3.40.1440.10">
    <property type="entry name" value="GIY-YIG endonuclease"/>
    <property type="match status" value="1"/>
</dbReference>
<dbReference type="InterPro" id="IPR000305">
    <property type="entry name" value="GIY-YIG_endonuc"/>
</dbReference>
<proteinExistence type="predicted"/>
<accession>A0ABX8CCH6</accession>
<sequence length="596" mass="63462">MVRQSSAPAGVQTSISDLGTPLAAASFVVLDLETTGTSASGSRITEVGAVRVRGGEVVGEFATLVDPGTPIPANITLLTGITQSMVASAPPMEEVLPRLLAFLDAEPDTVLVAHNAPFDTGFLKAACERHGTDWPGYPVVDTLRLARAVLARGETRNHRLATLAAYFGVPVAPNHRALEDARATVGVLHGLVERLRPMGVSSVEELRAVTKPPTKAQRSRRHLAEDLPEEPGVYVFTDARGESLYVGKSKNLRRRVRTYFTAAESRQRIREMAGLVAGVTPIVCSSELEASVRELRIIAERKPPYNRRSRNPERASWVRLTADAFPRLSVVRTVGGEGAAHIGPYASPREAERAREALLQVFPLRQCTHTFRPLEAAVGGSGGGARVAPQVVTSGARWTGPCVVAQLGRCGAPCDGSESEAEYAVHAEAARLAMTGDPAAVVDAHTARIGELAADLRYEEAAHLRDRLTAFLRGARRAQRLSAIAAVAHLVASRRTAAGWETCVVRHGRLAASAVLRPGTDPAAFLASLVATAEYVPAGRGPSPGALPGETELVLDWLADPATRLVEIDGEWTCPLRSAEAHTGMTHWAHGRASAQ</sequence>
<dbReference type="PROSITE" id="PS50164">
    <property type="entry name" value="GIY_YIG"/>
    <property type="match status" value="1"/>
</dbReference>
<dbReference type="Gene3D" id="3.30.420.10">
    <property type="entry name" value="Ribonuclease H-like superfamily/Ribonuclease H"/>
    <property type="match status" value="1"/>
</dbReference>
<dbReference type="NCBIfam" id="NF005905">
    <property type="entry name" value="PRK07883.1-3"/>
    <property type="match status" value="1"/>
</dbReference>
<name>A0ABX8CCH6_9ACTN</name>
<dbReference type="EMBL" id="CP074132">
    <property type="protein sequence ID" value="QUX30771.1"/>
    <property type="molecule type" value="Genomic_DNA"/>
</dbReference>
<dbReference type="InterPro" id="IPR012337">
    <property type="entry name" value="RNaseH-like_sf"/>
</dbReference>
<dbReference type="SUPFAM" id="SSF82771">
    <property type="entry name" value="GIY-YIG endonuclease"/>
    <property type="match status" value="1"/>
</dbReference>
<dbReference type="RefSeq" id="WP_212643508.1">
    <property type="nucleotide sequence ID" value="NZ_CP074132.1"/>
</dbReference>
<dbReference type="Pfam" id="PF00929">
    <property type="entry name" value="RNase_T"/>
    <property type="match status" value="1"/>
</dbReference>
<keyword evidence="2" id="KW-0269">Exonuclease</keyword>
<dbReference type="InterPro" id="IPR036397">
    <property type="entry name" value="RNaseH_sf"/>
</dbReference>
<organism evidence="2 3">
    <name type="scientific">Nocardiopsis akebiae</name>
    <dbReference type="NCBI Taxonomy" id="2831968"/>
    <lineage>
        <taxon>Bacteria</taxon>
        <taxon>Bacillati</taxon>
        <taxon>Actinomycetota</taxon>
        <taxon>Actinomycetes</taxon>
        <taxon>Streptosporangiales</taxon>
        <taxon>Nocardiopsidaceae</taxon>
        <taxon>Nocardiopsis</taxon>
    </lineage>
</organism>
<dbReference type="InterPro" id="IPR050066">
    <property type="entry name" value="UvrABC_protein_C"/>
</dbReference>